<dbReference type="SUPFAM" id="SSF58069">
    <property type="entry name" value="Virus ectodomain"/>
    <property type="match status" value="1"/>
</dbReference>
<proteinExistence type="predicted"/>
<dbReference type="InterPro" id="IPR018154">
    <property type="entry name" value="TLV/ENV_coat_polyprotein"/>
</dbReference>
<feature type="transmembrane region" description="Helical" evidence="1">
    <location>
        <begin position="439"/>
        <end position="458"/>
    </location>
</feature>
<gene>
    <name evidence="3" type="ORF">FD755_014120</name>
</gene>
<dbReference type="PANTHER" id="PTHR10424:SF68">
    <property type="entry name" value="ENDOGENOUS RETROVIRUS GROUP 3 MEMBER 1 ENV POLYPROTEIN"/>
    <property type="match status" value="1"/>
</dbReference>
<keyword evidence="1" id="KW-0472">Membrane</keyword>
<keyword evidence="2" id="KW-0732">Signal</keyword>
<dbReference type="PANTHER" id="PTHR10424">
    <property type="entry name" value="VIRAL ENVELOPE PROTEIN"/>
    <property type="match status" value="1"/>
</dbReference>
<feature type="chain" id="PRO_5024376073" description="Envelope glycoprotein" evidence="2">
    <location>
        <begin position="19"/>
        <end position="496"/>
    </location>
</feature>
<dbReference type="Gene3D" id="1.10.287.210">
    <property type="match status" value="1"/>
</dbReference>
<evidence type="ECO:0000256" key="2">
    <source>
        <dbReference type="SAM" id="SignalP"/>
    </source>
</evidence>
<comment type="caution">
    <text evidence="3">The sequence shown here is derived from an EMBL/GenBank/DDBJ whole genome shotgun (WGS) entry which is preliminary data.</text>
</comment>
<feature type="signal peptide" evidence="2">
    <location>
        <begin position="1"/>
        <end position="18"/>
    </location>
</feature>
<dbReference type="AlphaFoldDB" id="A0A5N3XJD6"/>
<dbReference type="EMBL" id="VCEB01000008">
    <property type="protein sequence ID" value="KAB0373864.1"/>
    <property type="molecule type" value="Genomic_DNA"/>
</dbReference>
<evidence type="ECO:0008006" key="5">
    <source>
        <dbReference type="Google" id="ProtNLM"/>
    </source>
</evidence>
<keyword evidence="1" id="KW-1133">Transmembrane helix</keyword>
<evidence type="ECO:0000313" key="3">
    <source>
        <dbReference type="EMBL" id="KAB0373864.1"/>
    </source>
</evidence>
<evidence type="ECO:0000313" key="4">
    <source>
        <dbReference type="Proteomes" id="UP000326062"/>
    </source>
</evidence>
<organism evidence="3 4">
    <name type="scientific">Muntiacus reevesi</name>
    <name type="common">Reeves' muntjac</name>
    <name type="synonym">Cervus reevesi</name>
    <dbReference type="NCBI Taxonomy" id="9886"/>
    <lineage>
        <taxon>Eukaryota</taxon>
        <taxon>Metazoa</taxon>
        <taxon>Chordata</taxon>
        <taxon>Craniata</taxon>
        <taxon>Vertebrata</taxon>
        <taxon>Euteleostomi</taxon>
        <taxon>Mammalia</taxon>
        <taxon>Eutheria</taxon>
        <taxon>Laurasiatheria</taxon>
        <taxon>Artiodactyla</taxon>
        <taxon>Ruminantia</taxon>
        <taxon>Pecora</taxon>
        <taxon>Cervidae</taxon>
        <taxon>Muntiacinae</taxon>
        <taxon>Muntiacus</taxon>
    </lineage>
</organism>
<keyword evidence="4" id="KW-1185">Reference proteome</keyword>
<name>A0A5N3XJD6_MUNRE</name>
<protein>
    <recommendedName>
        <fullName evidence="5">Envelope glycoprotein</fullName>
    </recommendedName>
</protein>
<sequence>MFWVIVVYILLSCSVLESKTDSTCISCIHMTRSGQGVTWTLLYHTHFSCQGEAKETYVHNKTIYSISTWENIEVTWENKDKVTLLQKGTVDSKCKVGTCNPVNFTVFNPRDSMGKGGLDPETVLIFQSISVPLWVSTHRLFHSFYEEIESGPPPIPAKTKNLFLSLAETIAQILMVTSCYVCGGTNKGDQWPWEKTRLGIWHLKTSLIDKNCLAWWGQLFNVPVGKLTCLGQKYYNTHTSGWWGSPNYAESNPHSLAKGLYWICGTNTYSILPTNWPGSCVLGTICPTKKHRSLQIGDWKDDEWSPECIIQYYRLATWAEDGSWGYQTPIYMLNRIIQLQAVIEIITNETAKALNLLAEQQTRMHNAIYQNCLALDYLLFDLSNCCLQIDDSGKVIEEITRKMTNIAHVPVQTWKGWNPRELFGEWVSYPGEFKTVMEIVLLLLGTCLLLSCLLPLFMRTISSLAEAIADRRATTHLLALKGYQPLSQEDQEVDAF</sequence>
<dbReference type="Proteomes" id="UP000326062">
    <property type="component" value="Chromosome 7"/>
</dbReference>
<keyword evidence="1" id="KW-0812">Transmembrane</keyword>
<evidence type="ECO:0000256" key="1">
    <source>
        <dbReference type="SAM" id="Phobius"/>
    </source>
</evidence>
<reference evidence="3 4" key="1">
    <citation type="submission" date="2019-06" db="EMBL/GenBank/DDBJ databases">
        <title>Discovery of a novel chromosome fission-fusion reversal in muntjac.</title>
        <authorList>
            <person name="Mudd A.B."/>
            <person name="Bredeson J.V."/>
            <person name="Baum R."/>
            <person name="Hockemeyer D."/>
            <person name="Rokhsar D.S."/>
        </authorList>
    </citation>
    <scope>NUCLEOTIDE SEQUENCE [LARGE SCALE GENOMIC DNA]</scope>
    <source>
        <strain evidence="3">UCam_UCB_Mr</strain>
        <tissue evidence="3">Fibroblast cell line</tissue>
    </source>
</reference>
<accession>A0A5N3XJD6</accession>